<evidence type="ECO:0000313" key="4">
    <source>
        <dbReference type="Proteomes" id="UP000501753"/>
    </source>
</evidence>
<accession>A0A3Q9L0P4</accession>
<name>A0A3Q9L0P4_STRGD</name>
<protein>
    <submittedName>
        <fullName evidence="1">Uncharacterized protein</fullName>
    </submittedName>
</protein>
<evidence type="ECO:0000313" key="2">
    <source>
        <dbReference type="EMBL" id="QCN84121.1"/>
    </source>
</evidence>
<evidence type="ECO:0000313" key="3">
    <source>
        <dbReference type="Proteomes" id="UP000271291"/>
    </source>
</evidence>
<dbReference type="RefSeq" id="WP_127181800.1">
    <property type="nucleotide sequence ID" value="NZ_CP029078.1"/>
</dbReference>
<keyword evidence="4" id="KW-1185">Reference proteome</keyword>
<evidence type="ECO:0000313" key="1">
    <source>
        <dbReference type="EMBL" id="AZS89030.1"/>
    </source>
</evidence>
<gene>
    <name evidence="2" type="ORF">DDJ31_03335</name>
    <name evidence="1" type="ORF">ELQ87_35910</name>
</gene>
<dbReference type="EMBL" id="CP029078">
    <property type="protein sequence ID" value="QCN84121.1"/>
    <property type="molecule type" value="Genomic_DNA"/>
</dbReference>
<dbReference type="EMBL" id="CP034687">
    <property type="protein sequence ID" value="AZS89030.1"/>
    <property type="molecule type" value="Genomic_DNA"/>
</dbReference>
<dbReference type="AlphaFoldDB" id="A0A3Q9L0P4"/>
<reference evidence="1 3" key="2">
    <citation type="submission" date="2018-12" db="EMBL/GenBank/DDBJ databases">
        <title>Streptomyces griseoviridis F1-27 complete genome.</title>
        <authorList>
            <person name="Mariita R.M."/>
            <person name="Sello J.K."/>
        </authorList>
    </citation>
    <scope>NUCLEOTIDE SEQUENCE [LARGE SCALE GENOMIC DNA]</scope>
    <source>
        <strain evidence="1 3">F1-27</strain>
    </source>
</reference>
<dbReference type="OrthoDB" id="292843at2"/>
<organism evidence="1 3">
    <name type="scientific">Streptomyces griseoviridis</name>
    <dbReference type="NCBI Taxonomy" id="45398"/>
    <lineage>
        <taxon>Bacteria</taxon>
        <taxon>Bacillati</taxon>
        <taxon>Actinomycetota</taxon>
        <taxon>Actinomycetes</taxon>
        <taxon>Kitasatosporales</taxon>
        <taxon>Streptomycetaceae</taxon>
        <taxon>Streptomyces</taxon>
    </lineage>
</organism>
<dbReference type="KEGG" id="sgd:ELQ87_35910"/>
<dbReference type="Proteomes" id="UP000501753">
    <property type="component" value="Chromosome"/>
</dbReference>
<sequence>MTAPHPDTDFTLLLHAYGTAADTPARLRDLVSRDERARARALLHLDSAIVHQGTPWTATGPVAAHVCALVGRDALPDDRTLTGVLAFLHDVAQAAVLVADDLDGLAHPAGRDVDAEVAALLNGPDPEEGHDLIYEDAELADAVMARAVLSCREVLPAVAASAAHALTHPDDQVRAAAEETAAMAREATDLVAAQRANTRCA</sequence>
<proteinExistence type="predicted"/>
<dbReference type="Proteomes" id="UP000271291">
    <property type="component" value="Chromosome"/>
</dbReference>
<reference evidence="2 4" key="1">
    <citation type="submission" date="2018-04" db="EMBL/GenBank/DDBJ databases">
        <title>Complete genome sequences of Streptomyces griseoviridis K61 and characterization of antagonistic properties of biological control agents.</title>
        <authorList>
            <person name="Mariita R.M."/>
            <person name="Sello J.K."/>
        </authorList>
    </citation>
    <scope>NUCLEOTIDE SEQUENCE [LARGE SCALE GENOMIC DNA]</scope>
    <source>
        <strain evidence="2 4">K61</strain>
    </source>
</reference>